<evidence type="ECO:0000256" key="4">
    <source>
        <dbReference type="ARBA" id="ARBA00023239"/>
    </source>
</evidence>
<keyword evidence="3" id="KW-0057">Aromatic amino acid biosynthesis</keyword>
<feature type="domain" description="3-dehydroquinate synthase N-terminal" evidence="5">
    <location>
        <begin position="15"/>
        <end position="95"/>
    </location>
</feature>
<accession>A0A381ZF32</accession>
<evidence type="ECO:0000313" key="6">
    <source>
        <dbReference type="EMBL" id="SVA87561.1"/>
    </source>
</evidence>
<dbReference type="Gene3D" id="3.40.50.1970">
    <property type="match status" value="1"/>
</dbReference>
<dbReference type="InterPro" id="IPR030960">
    <property type="entry name" value="DHQS/DOIS_N"/>
</dbReference>
<evidence type="ECO:0000256" key="2">
    <source>
        <dbReference type="ARBA" id="ARBA00023027"/>
    </source>
</evidence>
<dbReference type="SUPFAM" id="SSF56796">
    <property type="entry name" value="Dehydroquinate synthase-like"/>
    <property type="match status" value="1"/>
</dbReference>
<feature type="non-terminal residue" evidence="6">
    <location>
        <position position="96"/>
    </location>
</feature>
<organism evidence="6">
    <name type="scientific">marine metagenome</name>
    <dbReference type="NCBI Taxonomy" id="408172"/>
    <lineage>
        <taxon>unclassified sequences</taxon>
        <taxon>metagenomes</taxon>
        <taxon>ecological metagenomes</taxon>
    </lineage>
</organism>
<evidence type="ECO:0000256" key="1">
    <source>
        <dbReference type="ARBA" id="ARBA00022605"/>
    </source>
</evidence>
<keyword evidence="4" id="KW-0456">Lyase</keyword>
<keyword evidence="1" id="KW-0028">Amino-acid biosynthesis</keyword>
<dbReference type="AlphaFoldDB" id="A0A381ZF32"/>
<dbReference type="PANTHER" id="PTHR43622">
    <property type="entry name" value="3-DEHYDROQUINATE SYNTHASE"/>
    <property type="match status" value="1"/>
</dbReference>
<keyword evidence="2" id="KW-0520">NAD</keyword>
<dbReference type="GO" id="GO:0009073">
    <property type="term" value="P:aromatic amino acid family biosynthetic process"/>
    <property type="evidence" value="ECO:0007669"/>
    <property type="project" value="UniProtKB-KW"/>
</dbReference>
<dbReference type="InterPro" id="IPR050071">
    <property type="entry name" value="Dehydroquinate_synthase"/>
</dbReference>
<proteinExistence type="predicted"/>
<feature type="non-terminal residue" evidence="6">
    <location>
        <position position="1"/>
    </location>
</feature>
<dbReference type="PANTHER" id="PTHR43622:SF7">
    <property type="entry name" value="3-DEHYDROQUINATE SYNTHASE, CHLOROPLASTIC"/>
    <property type="match status" value="1"/>
</dbReference>
<protein>
    <recommendedName>
        <fullName evidence="5">3-dehydroquinate synthase N-terminal domain-containing protein</fullName>
    </recommendedName>
</protein>
<dbReference type="GO" id="GO:0008652">
    <property type="term" value="P:amino acid biosynthetic process"/>
    <property type="evidence" value="ECO:0007669"/>
    <property type="project" value="UniProtKB-KW"/>
</dbReference>
<gene>
    <name evidence="6" type="ORF">METZ01_LOCUS140415</name>
</gene>
<evidence type="ECO:0000259" key="5">
    <source>
        <dbReference type="Pfam" id="PF01761"/>
    </source>
</evidence>
<dbReference type="Pfam" id="PF01761">
    <property type="entry name" value="DHQ_synthase"/>
    <property type="match status" value="1"/>
</dbReference>
<name>A0A381ZF32_9ZZZZ</name>
<dbReference type="EMBL" id="UINC01020982">
    <property type="protein sequence ID" value="SVA87561.1"/>
    <property type="molecule type" value="Genomic_DNA"/>
</dbReference>
<sequence>VLKSLRDFEFDVRMIQVPSGEENKSLTWFSKIHDSLIDHQMDRNSTLIAFGGGVIGDLSGFVAATFMRGISWIQVPTTLLAQVDASVGGKTAINHS</sequence>
<dbReference type="GO" id="GO:0003856">
    <property type="term" value="F:3-dehydroquinate synthase activity"/>
    <property type="evidence" value="ECO:0007669"/>
    <property type="project" value="TreeGrafter"/>
</dbReference>
<reference evidence="6" key="1">
    <citation type="submission" date="2018-05" db="EMBL/GenBank/DDBJ databases">
        <authorList>
            <person name="Lanie J.A."/>
            <person name="Ng W.-L."/>
            <person name="Kazmierczak K.M."/>
            <person name="Andrzejewski T.M."/>
            <person name="Davidsen T.M."/>
            <person name="Wayne K.J."/>
            <person name="Tettelin H."/>
            <person name="Glass J.I."/>
            <person name="Rusch D."/>
            <person name="Podicherti R."/>
            <person name="Tsui H.-C.T."/>
            <person name="Winkler M.E."/>
        </authorList>
    </citation>
    <scope>NUCLEOTIDE SEQUENCE</scope>
</reference>
<evidence type="ECO:0000256" key="3">
    <source>
        <dbReference type="ARBA" id="ARBA00023141"/>
    </source>
</evidence>